<keyword evidence="2" id="KW-0813">Transport</keyword>
<sequence length="533" mass="58077">RANRLYYGFVKTYPFYQDLLSLVAKTSGLGAEIIKNKHKLGNIKFAMLSGRFVRFQVRKSEEDIDLLLVGQVNLPQLNILVRQAESQREKEINYAPMTLEEFGFRKSRRDPFLLRILMGGRVMLIGDEEEMVALVALAVNWVKPLKMGLDLQGGTHLVLDTDMSQIAEVDRSDALNSVKEIISRRVDLYGVAEPVIQTAKVGDSNRLIVELPGIQAVDQAVELIGQTAQLDFRESLTVEASDSAMVFASTGLTGKDLKKAGVSFAQSGAESGQAVVDLEFTQDGAKKFATLTQANVGKPVAIFLDDQPVTIPIVNEPILDGRAVISGNFDADTATQLSIQLNAGALPVPVSIISQTNISATLGAASINQSIKAGLVGLALVSLFMILIYRWPGLIAVVGLIIYGLITLSLYRLIPVTLTLPGIAGLILSVGMAVDANILIFERLKEERRAGRPFRLALELAFGRAWDAIKDANVTTIVVALILINPLNWQVLNTSGLVRGFALTLFLGVLTSLFTGIFVTRTLMRQFLKVKEK</sequence>
<keyword evidence="7" id="KW-0811">Translocation</keyword>
<evidence type="ECO:0000256" key="6">
    <source>
        <dbReference type="ARBA" id="ARBA00022989"/>
    </source>
</evidence>
<evidence type="ECO:0000256" key="5">
    <source>
        <dbReference type="ARBA" id="ARBA00022927"/>
    </source>
</evidence>
<feature type="transmembrane region" description="Helical" evidence="9">
    <location>
        <begin position="501"/>
        <end position="524"/>
    </location>
</feature>
<keyword evidence="4 9" id="KW-0812">Transmembrane</keyword>
<feature type="transmembrane region" description="Helical" evidence="9">
    <location>
        <begin position="371"/>
        <end position="389"/>
    </location>
</feature>
<dbReference type="NCBIfam" id="TIGR00916">
    <property type="entry name" value="2A0604s01"/>
    <property type="match status" value="1"/>
</dbReference>
<feature type="domain" description="Protein export membrane protein SecD/SecF C-terminal" evidence="10">
    <location>
        <begin position="350"/>
        <end position="527"/>
    </location>
</feature>
<evidence type="ECO:0000256" key="4">
    <source>
        <dbReference type="ARBA" id="ARBA00022692"/>
    </source>
</evidence>
<dbReference type="NCBIfam" id="TIGR01129">
    <property type="entry name" value="secD"/>
    <property type="match status" value="1"/>
</dbReference>
<dbReference type="EMBL" id="LCOZ01000032">
    <property type="protein sequence ID" value="KKU87025.1"/>
    <property type="molecule type" value="Genomic_DNA"/>
</dbReference>
<gene>
    <name evidence="13" type="ORF">UY17_C0032G0001</name>
</gene>
<keyword evidence="3" id="KW-1003">Cell membrane</keyword>
<dbReference type="Pfam" id="PF07549">
    <property type="entry name" value="Sec_GG"/>
    <property type="match status" value="1"/>
</dbReference>
<feature type="domain" description="Protein translocase subunit SecDF P1" evidence="11">
    <location>
        <begin position="176"/>
        <end position="234"/>
    </location>
</feature>
<evidence type="ECO:0000256" key="8">
    <source>
        <dbReference type="ARBA" id="ARBA00023136"/>
    </source>
</evidence>
<evidence type="ECO:0000259" key="11">
    <source>
        <dbReference type="Pfam" id="PF21760"/>
    </source>
</evidence>
<dbReference type="PRINTS" id="PR00702">
    <property type="entry name" value="ACRIFLAVINRP"/>
</dbReference>
<comment type="subcellular location">
    <subcellularLocation>
        <location evidence="1">Cell membrane</location>
        <topology evidence="1">Multi-pass membrane protein</topology>
    </subcellularLocation>
</comment>
<name>A0A0G1WXR5_9BACT</name>
<organism evidence="13 14">
    <name type="scientific">Candidatus Beckwithbacteria bacterium GW2011_GWC2_47_9</name>
    <dbReference type="NCBI Taxonomy" id="1618373"/>
    <lineage>
        <taxon>Bacteria</taxon>
        <taxon>Candidatus Beckwithiibacteriota</taxon>
    </lineage>
</organism>
<keyword evidence="6 9" id="KW-1133">Transmembrane helix</keyword>
<dbReference type="InterPro" id="IPR055344">
    <property type="entry name" value="SecD_SecF_C_bact"/>
</dbReference>
<dbReference type="PANTHER" id="PTHR30081">
    <property type="entry name" value="PROTEIN-EXPORT MEMBRANE PROTEIN SEC"/>
    <property type="match status" value="1"/>
</dbReference>
<dbReference type="PATRIC" id="fig|1618373.3.peg.314"/>
<dbReference type="InterPro" id="IPR022646">
    <property type="entry name" value="SecD/SecF_CS"/>
</dbReference>
<evidence type="ECO:0000256" key="1">
    <source>
        <dbReference type="ARBA" id="ARBA00004651"/>
    </source>
</evidence>
<evidence type="ECO:0000313" key="14">
    <source>
        <dbReference type="Proteomes" id="UP000034772"/>
    </source>
</evidence>
<keyword evidence="8 9" id="KW-0472">Membrane</keyword>
<protein>
    <submittedName>
        <fullName evidence="13">Preprotein translocase subunit SecD</fullName>
    </submittedName>
</protein>
<dbReference type="GO" id="GO:0005886">
    <property type="term" value="C:plasma membrane"/>
    <property type="evidence" value="ECO:0007669"/>
    <property type="project" value="UniProtKB-SubCell"/>
</dbReference>
<reference evidence="13 14" key="1">
    <citation type="journal article" date="2015" name="Nature">
        <title>rRNA introns, odd ribosomes, and small enigmatic genomes across a large radiation of phyla.</title>
        <authorList>
            <person name="Brown C.T."/>
            <person name="Hug L.A."/>
            <person name="Thomas B.C."/>
            <person name="Sharon I."/>
            <person name="Castelle C.J."/>
            <person name="Singh A."/>
            <person name="Wilkins M.J."/>
            <person name="Williams K.H."/>
            <person name="Banfield J.F."/>
        </authorList>
    </citation>
    <scope>NUCLEOTIDE SEQUENCE [LARGE SCALE GENOMIC DNA]</scope>
</reference>
<dbReference type="Proteomes" id="UP000034772">
    <property type="component" value="Unassembled WGS sequence"/>
</dbReference>
<evidence type="ECO:0000256" key="7">
    <source>
        <dbReference type="ARBA" id="ARBA00023010"/>
    </source>
</evidence>
<dbReference type="Gene3D" id="3.30.70.3220">
    <property type="match status" value="1"/>
</dbReference>
<evidence type="ECO:0000256" key="2">
    <source>
        <dbReference type="ARBA" id="ARBA00022448"/>
    </source>
</evidence>
<feature type="transmembrane region" description="Helical" evidence="9">
    <location>
        <begin position="420"/>
        <end position="441"/>
    </location>
</feature>
<dbReference type="GO" id="GO:0015450">
    <property type="term" value="F:protein-transporting ATPase activity"/>
    <property type="evidence" value="ECO:0007669"/>
    <property type="project" value="InterPro"/>
</dbReference>
<dbReference type="SUPFAM" id="SSF82866">
    <property type="entry name" value="Multidrug efflux transporter AcrB transmembrane domain"/>
    <property type="match status" value="1"/>
</dbReference>
<dbReference type="InterPro" id="IPR048634">
    <property type="entry name" value="SecD_SecF_C"/>
</dbReference>
<evidence type="ECO:0000313" key="13">
    <source>
        <dbReference type="EMBL" id="KKU87025.1"/>
    </source>
</evidence>
<dbReference type="InterPro" id="IPR022813">
    <property type="entry name" value="SecD/SecF_arch_bac"/>
</dbReference>
<dbReference type="Pfam" id="PF22599">
    <property type="entry name" value="SecDF_P1_head"/>
    <property type="match status" value="1"/>
</dbReference>
<proteinExistence type="inferred from homology"/>
<dbReference type="InterPro" id="IPR001036">
    <property type="entry name" value="Acrflvin-R"/>
</dbReference>
<dbReference type="AlphaFoldDB" id="A0A0G1WXR5"/>
<dbReference type="InterPro" id="IPR005791">
    <property type="entry name" value="SecD"/>
</dbReference>
<keyword evidence="5" id="KW-0653">Protein transport</keyword>
<comment type="caution">
    <text evidence="13">The sequence shown here is derived from an EMBL/GenBank/DDBJ whole genome shotgun (WGS) entry which is preliminary data.</text>
</comment>
<dbReference type="InterPro" id="IPR048631">
    <property type="entry name" value="SecD_1st"/>
</dbReference>
<evidence type="ECO:0000256" key="3">
    <source>
        <dbReference type="ARBA" id="ARBA00022475"/>
    </source>
</evidence>
<feature type="domain" description="SecDF P1 head subdomain" evidence="12">
    <location>
        <begin position="244"/>
        <end position="348"/>
    </location>
</feature>
<feature type="transmembrane region" description="Helical" evidence="9">
    <location>
        <begin position="472"/>
        <end position="489"/>
    </location>
</feature>
<evidence type="ECO:0000256" key="9">
    <source>
        <dbReference type="SAM" id="Phobius"/>
    </source>
</evidence>
<dbReference type="Pfam" id="PF02355">
    <property type="entry name" value="SecD_SecF_C"/>
    <property type="match status" value="1"/>
</dbReference>
<dbReference type="GO" id="GO:0006886">
    <property type="term" value="P:intracellular protein transport"/>
    <property type="evidence" value="ECO:0007669"/>
    <property type="project" value="InterPro"/>
</dbReference>
<accession>A0A0G1WXR5</accession>
<dbReference type="PANTHER" id="PTHR30081:SF1">
    <property type="entry name" value="PROTEIN TRANSLOCASE SUBUNIT SECD"/>
    <property type="match status" value="1"/>
</dbReference>
<dbReference type="HAMAP" id="MF_01463_B">
    <property type="entry name" value="SecD_B"/>
    <property type="match status" value="1"/>
</dbReference>
<feature type="non-terminal residue" evidence="13">
    <location>
        <position position="1"/>
    </location>
</feature>
<evidence type="ECO:0000259" key="12">
    <source>
        <dbReference type="Pfam" id="PF22599"/>
    </source>
</evidence>
<evidence type="ECO:0000259" key="10">
    <source>
        <dbReference type="Pfam" id="PF02355"/>
    </source>
</evidence>
<dbReference type="Gene3D" id="1.20.1640.10">
    <property type="entry name" value="Multidrug efflux transporter AcrB transmembrane domain"/>
    <property type="match status" value="1"/>
</dbReference>
<dbReference type="InterPro" id="IPR054384">
    <property type="entry name" value="SecDF_P1_head"/>
</dbReference>
<dbReference type="Pfam" id="PF21760">
    <property type="entry name" value="SecD_1st"/>
    <property type="match status" value="1"/>
</dbReference>
<feature type="transmembrane region" description="Helical" evidence="9">
    <location>
        <begin position="394"/>
        <end position="414"/>
    </location>
</feature>